<dbReference type="InterPro" id="IPR052550">
    <property type="entry name" value="Pyrimidine_5'-ntase_YjjG"/>
</dbReference>
<dbReference type="PANTHER" id="PTHR47478">
    <property type="match status" value="1"/>
</dbReference>
<organism evidence="1 2">
    <name type="scientific">Agrilactobacillus composti DSM 18527 = JCM 14202</name>
    <dbReference type="NCBI Taxonomy" id="1423734"/>
    <lineage>
        <taxon>Bacteria</taxon>
        <taxon>Bacillati</taxon>
        <taxon>Bacillota</taxon>
        <taxon>Bacilli</taxon>
        <taxon>Lactobacillales</taxon>
        <taxon>Lactobacillaceae</taxon>
        <taxon>Agrilactobacillus</taxon>
    </lineage>
</organism>
<gene>
    <name evidence="1" type="ORF">FC83_GL000094</name>
</gene>
<keyword evidence="2" id="KW-1185">Reference proteome</keyword>
<dbReference type="NCBIfam" id="TIGR02254">
    <property type="entry name" value="YjjG_YfnB"/>
    <property type="match status" value="1"/>
</dbReference>
<accession>A0A0R1XTK2</accession>
<dbReference type="eggNOG" id="COG1011">
    <property type="taxonomic scope" value="Bacteria"/>
</dbReference>
<protein>
    <submittedName>
        <fullName evidence="1">HAD hydrolase family</fullName>
    </submittedName>
</protein>
<dbReference type="SUPFAM" id="SSF56784">
    <property type="entry name" value="HAD-like"/>
    <property type="match status" value="1"/>
</dbReference>
<dbReference type="Proteomes" id="UP000051236">
    <property type="component" value="Unassembled WGS sequence"/>
</dbReference>
<proteinExistence type="predicted"/>
<dbReference type="InterPro" id="IPR011951">
    <property type="entry name" value="HAD-SF_hydro_IA_YjjG/PynA"/>
</dbReference>
<reference evidence="1 2" key="1">
    <citation type="journal article" date="2015" name="Genome Announc.">
        <title>Expanding the biotechnology potential of lactobacilli through comparative genomics of 213 strains and associated genera.</title>
        <authorList>
            <person name="Sun Z."/>
            <person name="Harris H.M."/>
            <person name="McCann A."/>
            <person name="Guo C."/>
            <person name="Argimon S."/>
            <person name="Zhang W."/>
            <person name="Yang X."/>
            <person name="Jeffery I.B."/>
            <person name="Cooney J.C."/>
            <person name="Kagawa T.F."/>
            <person name="Liu W."/>
            <person name="Song Y."/>
            <person name="Salvetti E."/>
            <person name="Wrobel A."/>
            <person name="Rasinkangas P."/>
            <person name="Parkhill J."/>
            <person name="Rea M.C."/>
            <person name="O'Sullivan O."/>
            <person name="Ritari J."/>
            <person name="Douillard F.P."/>
            <person name="Paul Ross R."/>
            <person name="Yang R."/>
            <person name="Briner A.E."/>
            <person name="Felis G.E."/>
            <person name="de Vos W.M."/>
            <person name="Barrangou R."/>
            <person name="Klaenhammer T.R."/>
            <person name="Caufield P.W."/>
            <person name="Cui Y."/>
            <person name="Zhang H."/>
            <person name="O'Toole P.W."/>
        </authorList>
    </citation>
    <scope>NUCLEOTIDE SEQUENCE [LARGE SCALE GENOMIC DNA]</scope>
    <source>
        <strain evidence="1 2">DSM 18527</strain>
    </source>
</reference>
<dbReference type="AlphaFoldDB" id="A0A0R1XTK2"/>
<evidence type="ECO:0000313" key="2">
    <source>
        <dbReference type="Proteomes" id="UP000051236"/>
    </source>
</evidence>
<name>A0A0R1XTK2_9LACO</name>
<dbReference type="CDD" id="cd04305">
    <property type="entry name" value="HAD_Neu5Ac-Pase_like"/>
    <property type="match status" value="1"/>
</dbReference>
<dbReference type="STRING" id="1423734.FC83_GL000094"/>
<dbReference type="InterPro" id="IPR023198">
    <property type="entry name" value="PGP-like_dom2"/>
</dbReference>
<dbReference type="Gene3D" id="1.10.150.240">
    <property type="entry name" value="Putative phosphatase, domain 2"/>
    <property type="match status" value="1"/>
</dbReference>
<dbReference type="GO" id="GO:0008253">
    <property type="term" value="F:5'-nucleotidase activity"/>
    <property type="evidence" value="ECO:0007669"/>
    <property type="project" value="InterPro"/>
</dbReference>
<sequence length="225" mass="25775">MLFDLDDTIFDFQMSEQLALSQLFQDLKIPLTPTLRQRYHHFNQQLWQMYERSEITRDELLLARFPLFFKKMGLPLHGQNPGQIYRKALAAGHQLLPGALGMLRDLSKAYRIFAVTNGIAQTQRERLGAAEIAGYFDDVFISEEIGHQKPKKAFFDYVFNHIPKFDAKKTIVIGDSLTSDILGGVNAKVDTVWFNPNFLPNRTKISPVYQISAPDQLKKLLLASE</sequence>
<dbReference type="PANTHER" id="PTHR47478:SF1">
    <property type="entry name" value="PYRIMIDINE 5'-NUCLEOTIDASE YJJG"/>
    <property type="match status" value="1"/>
</dbReference>
<dbReference type="NCBIfam" id="TIGR01549">
    <property type="entry name" value="HAD-SF-IA-v1"/>
    <property type="match status" value="1"/>
</dbReference>
<dbReference type="SFLD" id="SFLDG01129">
    <property type="entry name" value="C1.5:_HAD__Beta-PGM__Phosphata"/>
    <property type="match status" value="1"/>
</dbReference>
<dbReference type="EMBL" id="AZGA01000063">
    <property type="protein sequence ID" value="KRM32965.1"/>
    <property type="molecule type" value="Genomic_DNA"/>
</dbReference>
<dbReference type="PATRIC" id="fig|1423734.3.peg.93"/>
<dbReference type="Gene3D" id="3.40.50.1000">
    <property type="entry name" value="HAD superfamily/HAD-like"/>
    <property type="match status" value="1"/>
</dbReference>
<dbReference type="SFLD" id="SFLDS00003">
    <property type="entry name" value="Haloacid_Dehalogenase"/>
    <property type="match status" value="1"/>
</dbReference>
<evidence type="ECO:0000313" key="1">
    <source>
        <dbReference type="EMBL" id="KRM32965.1"/>
    </source>
</evidence>
<dbReference type="InterPro" id="IPR023214">
    <property type="entry name" value="HAD_sf"/>
</dbReference>
<dbReference type="InterPro" id="IPR041492">
    <property type="entry name" value="HAD_2"/>
</dbReference>
<comment type="caution">
    <text evidence="1">The sequence shown here is derived from an EMBL/GenBank/DDBJ whole genome shotgun (WGS) entry which is preliminary data.</text>
</comment>
<dbReference type="InterPro" id="IPR036412">
    <property type="entry name" value="HAD-like_sf"/>
</dbReference>
<dbReference type="Pfam" id="PF13419">
    <property type="entry name" value="HAD_2"/>
    <property type="match status" value="1"/>
</dbReference>
<keyword evidence="1" id="KW-0378">Hydrolase</keyword>
<dbReference type="InterPro" id="IPR006439">
    <property type="entry name" value="HAD-SF_hydro_IA"/>
</dbReference>